<reference evidence="2" key="1">
    <citation type="journal article" date="2023" name="Mol. Phylogenet. Evol.">
        <title>Genome-scale phylogeny and comparative genomics of the fungal order Sordariales.</title>
        <authorList>
            <person name="Hensen N."/>
            <person name="Bonometti L."/>
            <person name="Westerberg I."/>
            <person name="Brannstrom I.O."/>
            <person name="Guillou S."/>
            <person name="Cros-Aarteil S."/>
            <person name="Calhoun S."/>
            <person name="Haridas S."/>
            <person name="Kuo A."/>
            <person name="Mondo S."/>
            <person name="Pangilinan J."/>
            <person name="Riley R."/>
            <person name="LaButti K."/>
            <person name="Andreopoulos B."/>
            <person name="Lipzen A."/>
            <person name="Chen C."/>
            <person name="Yan M."/>
            <person name="Daum C."/>
            <person name="Ng V."/>
            <person name="Clum A."/>
            <person name="Steindorff A."/>
            <person name="Ohm R.A."/>
            <person name="Martin F."/>
            <person name="Silar P."/>
            <person name="Natvig D.O."/>
            <person name="Lalanne C."/>
            <person name="Gautier V."/>
            <person name="Ament-Velasquez S.L."/>
            <person name="Kruys A."/>
            <person name="Hutchinson M.I."/>
            <person name="Powell A.J."/>
            <person name="Barry K."/>
            <person name="Miller A.N."/>
            <person name="Grigoriev I.V."/>
            <person name="Debuchy R."/>
            <person name="Gladieux P."/>
            <person name="Hiltunen Thoren M."/>
            <person name="Johannesson H."/>
        </authorList>
    </citation>
    <scope>NUCLEOTIDE SEQUENCE</scope>
    <source>
        <strain evidence="2">CBS 118394</strain>
    </source>
</reference>
<gene>
    <name evidence="2" type="ORF">B0H66DRAFT_565525</name>
</gene>
<dbReference type="Proteomes" id="UP001283341">
    <property type="component" value="Unassembled WGS sequence"/>
</dbReference>
<evidence type="ECO:0000313" key="2">
    <source>
        <dbReference type="EMBL" id="KAK3315530.1"/>
    </source>
</evidence>
<protein>
    <submittedName>
        <fullName evidence="2">Uncharacterized protein</fullName>
    </submittedName>
</protein>
<proteinExistence type="predicted"/>
<evidence type="ECO:0000256" key="1">
    <source>
        <dbReference type="SAM" id="MobiDB-lite"/>
    </source>
</evidence>
<sequence>MRRHNRTAKVPESSLGWHTRGPSMVPPALQGPRPASPRPLFPQDRHPEVNAIDSGTSNYTGATAVATTLKHRGTTGLIRRVVRLVPTMKCRIPAFTRTVAVMPLMIPSDMGCMSYRPIWYPLFIPNSAVGRPLLGTSSLLSTGCNVRENAPEPALSSGTSRRRTKTIRETVIISPLHGYFHLTCPFYALEPTRYRRSCLVFHSLRSIQDVISHLKQQHTQPAYCIVCGNTFSTTRIRDEHARRWTCGIARTGEDGGDGWPSICEAAETG</sequence>
<reference evidence="2" key="2">
    <citation type="submission" date="2023-06" db="EMBL/GenBank/DDBJ databases">
        <authorList>
            <consortium name="Lawrence Berkeley National Laboratory"/>
            <person name="Haridas S."/>
            <person name="Hensen N."/>
            <person name="Bonometti L."/>
            <person name="Westerberg I."/>
            <person name="Brannstrom I.O."/>
            <person name="Guillou S."/>
            <person name="Cros-Aarteil S."/>
            <person name="Calhoun S."/>
            <person name="Kuo A."/>
            <person name="Mondo S."/>
            <person name="Pangilinan J."/>
            <person name="Riley R."/>
            <person name="Labutti K."/>
            <person name="Andreopoulos B."/>
            <person name="Lipzen A."/>
            <person name="Chen C."/>
            <person name="Yanf M."/>
            <person name="Daum C."/>
            <person name="Ng V."/>
            <person name="Clum A."/>
            <person name="Steindorff A."/>
            <person name="Ohm R."/>
            <person name="Martin F."/>
            <person name="Silar P."/>
            <person name="Natvig D."/>
            <person name="Lalanne C."/>
            <person name="Gautier V."/>
            <person name="Ament-Velasquez S.L."/>
            <person name="Kruys A."/>
            <person name="Hutchinson M.I."/>
            <person name="Powell A.J."/>
            <person name="Barry K."/>
            <person name="Miller A.N."/>
            <person name="Grigoriev I.V."/>
            <person name="Debuchy R."/>
            <person name="Gladieux P."/>
            <person name="Thoren M.H."/>
            <person name="Johannesson H."/>
        </authorList>
    </citation>
    <scope>NUCLEOTIDE SEQUENCE</scope>
    <source>
        <strain evidence="2">CBS 118394</strain>
    </source>
</reference>
<keyword evidence="3" id="KW-1185">Reference proteome</keyword>
<evidence type="ECO:0000313" key="3">
    <source>
        <dbReference type="Proteomes" id="UP001283341"/>
    </source>
</evidence>
<feature type="region of interest" description="Disordered" evidence="1">
    <location>
        <begin position="1"/>
        <end position="40"/>
    </location>
</feature>
<organism evidence="2 3">
    <name type="scientific">Apodospora peruviana</name>
    <dbReference type="NCBI Taxonomy" id="516989"/>
    <lineage>
        <taxon>Eukaryota</taxon>
        <taxon>Fungi</taxon>
        <taxon>Dikarya</taxon>
        <taxon>Ascomycota</taxon>
        <taxon>Pezizomycotina</taxon>
        <taxon>Sordariomycetes</taxon>
        <taxon>Sordariomycetidae</taxon>
        <taxon>Sordariales</taxon>
        <taxon>Lasiosphaeriaceae</taxon>
        <taxon>Apodospora</taxon>
    </lineage>
</organism>
<dbReference type="AlphaFoldDB" id="A0AAE0M1G5"/>
<comment type="caution">
    <text evidence="2">The sequence shown here is derived from an EMBL/GenBank/DDBJ whole genome shotgun (WGS) entry which is preliminary data.</text>
</comment>
<dbReference type="EMBL" id="JAUEDM010000006">
    <property type="protein sequence ID" value="KAK3315530.1"/>
    <property type="molecule type" value="Genomic_DNA"/>
</dbReference>
<name>A0AAE0M1G5_9PEZI</name>
<accession>A0AAE0M1G5</accession>